<evidence type="ECO:0000256" key="5">
    <source>
        <dbReference type="ARBA" id="ARBA00023180"/>
    </source>
</evidence>
<gene>
    <name evidence="7" type="ORF">BOX15_Mlig004118g1</name>
</gene>
<accession>A0A267ENH2</accession>
<dbReference type="PANTHER" id="PTHR31703:SF2">
    <property type="entry name" value="UPF0669 PROTEIN C6ORF120"/>
    <property type="match status" value="1"/>
</dbReference>
<evidence type="ECO:0000313" key="7">
    <source>
        <dbReference type="EMBL" id="PAA63006.1"/>
    </source>
</evidence>
<dbReference type="EMBL" id="NIVC01001881">
    <property type="protein sequence ID" value="PAA63006.1"/>
    <property type="molecule type" value="Genomic_DNA"/>
</dbReference>
<sequence length="237" mass="26529">MRLGRLLSWQPLSLLFLLPIISILIVAVLSISVGCAAATYIMTEGFAQYLLNTGRLVRQHNGNLDSGKGYLFRFDYQPPLLFVLRSDVGDADIYVSSYGRSPTPDDYDLKSENFSLDLVFVPEELKPPISVLIYASPQSSDNSTFLLELYKHDTLLDEYSRIRNQIESQSGGSVDDYDDFMSGAFDSRRQKSIFTSQSDNNNNDNNGQSETLGSLLYQLLVRLGRLLLFILEVAADA</sequence>
<dbReference type="GO" id="GO:0005576">
    <property type="term" value="C:extracellular region"/>
    <property type="evidence" value="ECO:0007669"/>
    <property type="project" value="UniProtKB-SubCell"/>
</dbReference>
<dbReference type="OrthoDB" id="10046613at2759"/>
<dbReference type="InterPro" id="IPR031420">
    <property type="entry name" value="UPF0669"/>
</dbReference>
<feature type="transmembrane region" description="Helical" evidence="6">
    <location>
        <begin position="12"/>
        <end position="42"/>
    </location>
</feature>
<keyword evidence="5" id="KW-0325">Glycoprotein</keyword>
<evidence type="ECO:0000256" key="4">
    <source>
        <dbReference type="ARBA" id="ARBA00022729"/>
    </source>
</evidence>
<evidence type="ECO:0000256" key="3">
    <source>
        <dbReference type="ARBA" id="ARBA00022525"/>
    </source>
</evidence>
<keyword evidence="3" id="KW-0964">Secreted</keyword>
<comment type="subcellular location">
    <subcellularLocation>
        <location evidence="1">Secreted</location>
    </subcellularLocation>
</comment>
<proteinExistence type="inferred from homology"/>
<evidence type="ECO:0000256" key="2">
    <source>
        <dbReference type="ARBA" id="ARBA00008960"/>
    </source>
</evidence>
<keyword evidence="8" id="KW-1185">Reference proteome</keyword>
<name>A0A267ENH2_9PLAT</name>
<keyword evidence="6" id="KW-0472">Membrane</keyword>
<protein>
    <submittedName>
        <fullName evidence="7">Uncharacterized protein</fullName>
    </submittedName>
</protein>
<evidence type="ECO:0000256" key="1">
    <source>
        <dbReference type="ARBA" id="ARBA00004613"/>
    </source>
</evidence>
<reference evidence="7 8" key="1">
    <citation type="submission" date="2017-06" db="EMBL/GenBank/DDBJ databases">
        <title>A platform for efficient transgenesis in Macrostomum lignano, a flatworm model organism for stem cell research.</title>
        <authorList>
            <person name="Berezikov E."/>
        </authorList>
    </citation>
    <scope>NUCLEOTIDE SEQUENCE [LARGE SCALE GENOMIC DNA]</scope>
    <source>
        <strain evidence="7">DV1</strain>
        <tissue evidence="7">Whole organism</tissue>
    </source>
</reference>
<evidence type="ECO:0000313" key="8">
    <source>
        <dbReference type="Proteomes" id="UP000215902"/>
    </source>
</evidence>
<keyword evidence="4" id="KW-0732">Signal</keyword>
<evidence type="ECO:0000256" key="6">
    <source>
        <dbReference type="SAM" id="Phobius"/>
    </source>
</evidence>
<dbReference type="Proteomes" id="UP000215902">
    <property type="component" value="Unassembled WGS sequence"/>
</dbReference>
<dbReference type="PROSITE" id="PS51257">
    <property type="entry name" value="PROKAR_LIPOPROTEIN"/>
    <property type="match status" value="1"/>
</dbReference>
<comment type="similarity">
    <text evidence="2">Belongs to the UPF0669 family.</text>
</comment>
<comment type="caution">
    <text evidence="7">The sequence shown here is derived from an EMBL/GenBank/DDBJ whole genome shotgun (WGS) entry which is preliminary data.</text>
</comment>
<dbReference type="Pfam" id="PF17065">
    <property type="entry name" value="UPF0669"/>
    <property type="match status" value="1"/>
</dbReference>
<keyword evidence="6" id="KW-0812">Transmembrane</keyword>
<keyword evidence="6" id="KW-1133">Transmembrane helix</keyword>
<organism evidence="7 8">
    <name type="scientific">Macrostomum lignano</name>
    <dbReference type="NCBI Taxonomy" id="282301"/>
    <lineage>
        <taxon>Eukaryota</taxon>
        <taxon>Metazoa</taxon>
        <taxon>Spiralia</taxon>
        <taxon>Lophotrochozoa</taxon>
        <taxon>Platyhelminthes</taxon>
        <taxon>Rhabditophora</taxon>
        <taxon>Macrostomorpha</taxon>
        <taxon>Macrostomida</taxon>
        <taxon>Macrostomidae</taxon>
        <taxon>Macrostomum</taxon>
    </lineage>
</organism>
<dbReference type="AlphaFoldDB" id="A0A267ENH2"/>
<dbReference type="PANTHER" id="PTHR31703">
    <property type="entry name" value="UPF0669 PROTEIN C6ORF120"/>
    <property type="match status" value="1"/>
</dbReference>